<evidence type="ECO:0000256" key="1">
    <source>
        <dbReference type="SAM" id="Phobius"/>
    </source>
</evidence>
<dbReference type="AlphaFoldDB" id="A0ABD2QBX0"/>
<evidence type="ECO:0000313" key="3">
    <source>
        <dbReference type="Proteomes" id="UP001626550"/>
    </source>
</evidence>
<feature type="transmembrane region" description="Helical" evidence="1">
    <location>
        <begin position="176"/>
        <end position="196"/>
    </location>
</feature>
<feature type="transmembrane region" description="Helical" evidence="1">
    <location>
        <begin position="76"/>
        <end position="95"/>
    </location>
</feature>
<comment type="caution">
    <text evidence="2">The sequence shown here is derived from an EMBL/GenBank/DDBJ whole genome shotgun (WGS) entry which is preliminary data.</text>
</comment>
<keyword evidence="1" id="KW-0812">Transmembrane</keyword>
<feature type="transmembrane region" description="Helical" evidence="1">
    <location>
        <begin position="230"/>
        <end position="250"/>
    </location>
</feature>
<organism evidence="2 3">
    <name type="scientific">Cichlidogyrus casuarinus</name>
    <dbReference type="NCBI Taxonomy" id="1844966"/>
    <lineage>
        <taxon>Eukaryota</taxon>
        <taxon>Metazoa</taxon>
        <taxon>Spiralia</taxon>
        <taxon>Lophotrochozoa</taxon>
        <taxon>Platyhelminthes</taxon>
        <taxon>Monogenea</taxon>
        <taxon>Monopisthocotylea</taxon>
        <taxon>Dactylogyridea</taxon>
        <taxon>Ancyrocephalidae</taxon>
        <taxon>Cichlidogyrus</taxon>
    </lineage>
</organism>
<accession>A0ABD2QBX0</accession>
<keyword evidence="3" id="KW-1185">Reference proteome</keyword>
<dbReference type="Proteomes" id="UP001626550">
    <property type="component" value="Unassembled WGS sequence"/>
</dbReference>
<evidence type="ECO:0000313" key="2">
    <source>
        <dbReference type="EMBL" id="KAL3316717.1"/>
    </source>
</evidence>
<sequence length="305" mass="34114">MVIPPLIIGVVINLLNALGHYLAINVFKLSLNFSALMQTLCYAVQVTLLVLYLYITKRYKATFKGFTRQMSCQWGQWFLLALPGLLMLTLEWIIFEIGTILAGTINTVQLSAQTSLFQIENISFILQAGAGVMKGCGLQKIGAGLTLLCLYGIGLPTGVCLMFLCDYGIKGQWWGLVIGATVQLIITTPIVFLINIDKQVKRTSQLISIEGTQSQSGWDIHETKSWRKMLTARLSLGFFFISFLLIPIIVISTCKWHEHFGVYCMNPDNETHAFVSVPIFGESNITILRQDPRLSYDKCQSIFVP</sequence>
<feature type="transmembrane region" description="Helical" evidence="1">
    <location>
        <begin position="33"/>
        <end position="55"/>
    </location>
</feature>
<feature type="transmembrane region" description="Helical" evidence="1">
    <location>
        <begin position="145"/>
        <end position="164"/>
    </location>
</feature>
<protein>
    <submittedName>
        <fullName evidence="2">Uncharacterized protein</fullName>
    </submittedName>
</protein>
<feature type="transmembrane region" description="Helical" evidence="1">
    <location>
        <begin position="7"/>
        <end position="27"/>
    </location>
</feature>
<dbReference type="EMBL" id="JBJKFK010000492">
    <property type="protein sequence ID" value="KAL3316717.1"/>
    <property type="molecule type" value="Genomic_DNA"/>
</dbReference>
<gene>
    <name evidence="2" type="ORF">Ciccas_004624</name>
</gene>
<dbReference type="PANTHER" id="PTHR11206">
    <property type="entry name" value="MULTIDRUG RESISTANCE PROTEIN"/>
    <property type="match status" value="1"/>
</dbReference>
<reference evidence="2 3" key="1">
    <citation type="submission" date="2024-11" db="EMBL/GenBank/DDBJ databases">
        <title>Adaptive evolution of stress response genes in parasites aligns with host niche diversity.</title>
        <authorList>
            <person name="Hahn C."/>
            <person name="Resl P."/>
        </authorList>
    </citation>
    <scope>NUCLEOTIDE SEQUENCE [LARGE SCALE GENOMIC DNA]</scope>
    <source>
        <strain evidence="2">EGGRZ-B1_66</strain>
        <tissue evidence="2">Body</tissue>
    </source>
</reference>
<keyword evidence="1" id="KW-1133">Transmembrane helix</keyword>
<feature type="transmembrane region" description="Helical" evidence="1">
    <location>
        <begin position="115"/>
        <end position="133"/>
    </location>
</feature>
<proteinExistence type="predicted"/>
<name>A0ABD2QBX0_9PLAT</name>
<keyword evidence="1" id="KW-0472">Membrane</keyword>